<dbReference type="EMBL" id="DAAMHJ010000034">
    <property type="protein sequence ID" value="HAC6678790.1"/>
    <property type="molecule type" value="Genomic_DNA"/>
</dbReference>
<name>A0A702BBH4_SALET</name>
<reference evidence="1" key="2">
    <citation type="submission" date="2018-07" db="EMBL/GenBank/DDBJ databases">
        <authorList>
            <consortium name="NCBI Pathogen Detection Project"/>
        </authorList>
    </citation>
    <scope>NUCLEOTIDE SEQUENCE</scope>
    <source>
        <strain evidence="1">M138</strain>
    </source>
</reference>
<dbReference type="AlphaFoldDB" id="A0A702BBH4"/>
<accession>A0A702BBH4</accession>
<comment type="caution">
    <text evidence="1">The sequence shown here is derived from an EMBL/GenBank/DDBJ whole genome shotgun (WGS) entry which is preliminary data.</text>
</comment>
<reference evidence="1" key="1">
    <citation type="journal article" date="2018" name="Genome Biol.">
        <title>SKESA: strategic k-mer extension for scrupulous assemblies.</title>
        <authorList>
            <person name="Souvorov A."/>
            <person name="Agarwala R."/>
            <person name="Lipman D.J."/>
        </authorList>
    </citation>
    <scope>NUCLEOTIDE SEQUENCE</scope>
    <source>
        <strain evidence="1">M138</strain>
    </source>
</reference>
<organism evidence="1">
    <name type="scientific">Salmonella enterica subsp. enterica serovar Eastbourne</name>
    <dbReference type="NCBI Taxonomy" id="486993"/>
    <lineage>
        <taxon>Bacteria</taxon>
        <taxon>Pseudomonadati</taxon>
        <taxon>Pseudomonadota</taxon>
        <taxon>Gammaproteobacteria</taxon>
        <taxon>Enterobacterales</taxon>
        <taxon>Enterobacteriaceae</taxon>
        <taxon>Salmonella</taxon>
    </lineage>
</organism>
<sequence>MTAVNSISITLNGQERVFLPVKRPGRPVLRKGISTEPGTGPINHYFTGKMVLSILASAGLADSIHCRPEHIFSKIRHISARYGTNTWRHRALY</sequence>
<gene>
    <name evidence="1" type="ORF">G0D12_24380</name>
</gene>
<proteinExistence type="predicted"/>
<protein>
    <submittedName>
        <fullName evidence="1">Uncharacterized protein</fullName>
    </submittedName>
</protein>
<evidence type="ECO:0000313" key="1">
    <source>
        <dbReference type="EMBL" id="HAC6678790.1"/>
    </source>
</evidence>